<feature type="transmembrane region" description="Helical" evidence="1">
    <location>
        <begin position="57"/>
        <end position="79"/>
    </location>
</feature>
<gene>
    <name evidence="2" type="ORF">F7O44_20910</name>
</gene>
<keyword evidence="1" id="KW-0472">Membrane</keyword>
<dbReference type="AlphaFoldDB" id="A0A7K3M8D4"/>
<proteinExistence type="predicted"/>
<feature type="transmembrane region" description="Helical" evidence="1">
    <location>
        <begin position="85"/>
        <end position="107"/>
    </location>
</feature>
<organism evidence="2 3">
    <name type="scientific">Phytoactinopolyspora mesophila</name>
    <dbReference type="NCBI Taxonomy" id="2650750"/>
    <lineage>
        <taxon>Bacteria</taxon>
        <taxon>Bacillati</taxon>
        <taxon>Actinomycetota</taxon>
        <taxon>Actinomycetes</taxon>
        <taxon>Jiangellales</taxon>
        <taxon>Jiangellaceae</taxon>
        <taxon>Phytoactinopolyspora</taxon>
    </lineage>
</organism>
<dbReference type="EMBL" id="WLZY01000008">
    <property type="protein sequence ID" value="NDL59534.1"/>
    <property type="molecule type" value="Genomic_DNA"/>
</dbReference>
<reference evidence="2 3" key="1">
    <citation type="submission" date="2019-11" db="EMBL/GenBank/DDBJ databases">
        <authorList>
            <person name="Li X.-J."/>
            <person name="Feng X.-M."/>
        </authorList>
    </citation>
    <scope>NUCLEOTIDE SEQUENCE [LARGE SCALE GENOMIC DNA]</scope>
    <source>
        <strain evidence="2 3">XMNu-373</strain>
    </source>
</reference>
<feature type="transmembrane region" description="Helical" evidence="1">
    <location>
        <begin position="142"/>
        <end position="160"/>
    </location>
</feature>
<evidence type="ECO:0000256" key="1">
    <source>
        <dbReference type="SAM" id="Phobius"/>
    </source>
</evidence>
<dbReference type="Proteomes" id="UP000460435">
    <property type="component" value="Unassembled WGS sequence"/>
</dbReference>
<keyword evidence="1" id="KW-1133">Transmembrane helix</keyword>
<feature type="transmembrane region" description="Helical" evidence="1">
    <location>
        <begin position="12"/>
        <end position="36"/>
    </location>
</feature>
<protein>
    <submittedName>
        <fullName evidence="2">DUF1772 domain-containing protein</fullName>
    </submittedName>
</protein>
<evidence type="ECO:0000313" key="3">
    <source>
        <dbReference type="Proteomes" id="UP000460435"/>
    </source>
</evidence>
<evidence type="ECO:0000313" key="2">
    <source>
        <dbReference type="EMBL" id="NDL59534.1"/>
    </source>
</evidence>
<sequence length="161" mass="16975">MIDGPIHVLTTVAAVGSAVMAGCFLIFSVMVMPALARLSATQGIAAMQQINIVAIRPVFMTTLFAPALISIVLLIVSIAELGETWAGYVLAGSVTYLIAAIVVTAGYNVPRNNALAELDPADPNAEAHWGQYVREWTRSNHVRALGSLAAAVLFTLALVSR</sequence>
<comment type="caution">
    <text evidence="2">The sequence shown here is derived from an EMBL/GenBank/DDBJ whole genome shotgun (WGS) entry which is preliminary data.</text>
</comment>
<dbReference type="InterPro" id="IPR013901">
    <property type="entry name" value="Anthrone_oxy"/>
</dbReference>
<name>A0A7K3M8D4_9ACTN</name>
<keyword evidence="3" id="KW-1185">Reference proteome</keyword>
<dbReference type="RefSeq" id="WP_162452254.1">
    <property type="nucleotide sequence ID" value="NZ_WLZY01000008.1"/>
</dbReference>
<keyword evidence="1" id="KW-0812">Transmembrane</keyword>
<dbReference type="Pfam" id="PF08592">
    <property type="entry name" value="Anthrone_oxy"/>
    <property type="match status" value="1"/>
</dbReference>
<accession>A0A7K3M8D4</accession>